<dbReference type="OrthoDB" id="6361347at2759"/>
<dbReference type="RefSeq" id="XP_022646501.1">
    <property type="nucleotide sequence ID" value="XM_022790766.1"/>
</dbReference>
<dbReference type="EnsemblMetazoa" id="XM_022790773">
    <property type="protein sequence ID" value="XP_022646508"/>
    <property type="gene ID" value="LOC111244108"/>
</dbReference>
<accession>A0A7M7J3U0</accession>
<evidence type="ECO:0000313" key="1">
    <source>
        <dbReference type="EnsemblMetazoa" id="XP_022646505"/>
    </source>
</evidence>
<dbReference type="PANTHER" id="PTHR37159:SF1">
    <property type="entry name" value="GH11867P"/>
    <property type="match status" value="1"/>
</dbReference>
<dbReference type="Proteomes" id="UP000594260">
    <property type="component" value="Unplaced"/>
</dbReference>
<name>A0A7M7J3U0_VARDE</name>
<dbReference type="RefSeq" id="XP_022646502.1">
    <property type="nucleotide sequence ID" value="XM_022790767.1"/>
</dbReference>
<dbReference type="PANTHER" id="PTHR37159">
    <property type="entry name" value="GH11867P"/>
    <property type="match status" value="1"/>
</dbReference>
<organism evidence="1 2">
    <name type="scientific">Varroa destructor</name>
    <name type="common">Honeybee mite</name>
    <dbReference type="NCBI Taxonomy" id="109461"/>
    <lineage>
        <taxon>Eukaryota</taxon>
        <taxon>Metazoa</taxon>
        <taxon>Ecdysozoa</taxon>
        <taxon>Arthropoda</taxon>
        <taxon>Chelicerata</taxon>
        <taxon>Arachnida</taxon>
        <taxon>Acari</taxon>
        <taxon>Parasitiformes</taxon>
        <taxon>Mesostigmata</taxon>
        <taxon>Gamasina</taxon>
        <taxon>Dermanyssoidea</taxon>
        <taxon>Varroidae</taxon>
        <taxon>Varroa</taxon>
    </lineage>
</organism>
<dbReference type="EnsemblMetazoa" id="XM_022790772">
    <property type="protein sequence ID" value="XP_022646507"/>
    <property type="gene ID" value="LOC111244108"/>
</dbReference>
<dbReference type="RefSeq" id="XP_022646508.1">
    <property type="nucleotide sequence ID" value="XM_022790773.1"/>
</dbReference>
<dbReference type="InParanoid" id="A0A7M7J3U0"/>
<dbReference type="EnsemblMetazoa" id="XM_022790767">
    <property type="protein sequence ID" value="XP_022646502"/>
    <property type="gene ID" value="LOC111244108"/>
</dbReference>
<dbReference type="RefSeq" id="XP_022646504.1">
    <property type="nucleotide sequence ID" value="XM_022790769.1"/>
</dbReference>
<dbReference type="EnsemblMetazoa" id="XM_022790766">
    <property type="protein sequence ID" value="XP_022646501"/>
    <property type="gene ID" value="LOC111244108"/>
</dbReference>
<dbReference type="EnsemblMetazoa" id="XM_022790768">
    <property type="protein sequence ID" value="XP_022646503"/>
    <property type="gene ID" value="LOC111244108"/>
</dbReference>
<dbReference type="AlphaFoldDB" id="A0A7M7J3U0"/>
<dbReference type="RefSeq" id="XP_022646507.1">
    <property type="nucleotide sequence ID" value="XM_022790772.1"/>
</dbReference>
<protein>
    <recommendedName>
        <fullName evidence="3">ER-bound oxygenase mpaB/mpaB'/Rubber oxygenase catalytic domain-containing protein</fullName>
    </recommendedName>
</protein>
<dbReference type="RefSeq" id="XP_022646505.1">
    <property type="nucleotide sequence ID" value="XM_022790770.1"/>
</dbReference>
<dbReference type="EnsemblMetazoa" id="XM_022790771">
    <property type="protein sequence ID" value="XP_022646506"/>
    <property type="gene ID" value="LOC111244108"/>
</dbReference>
<dbReference type="GeneID" id="111244108"/>
<dbReference type="KEGG" id="vde:111244108"/>
<dbReference type="RefSeq" id="XP_022646503.1">
    <property type="nucleotide sequence ID" value="XM_022790768.1"/>
</dbReference>
<evidence type="ECO:0008006" key="3">
    <source>
        <dbReference type="Google" id="ProtNLM"/>
    </source>
</evidence>
<dbReference type="RefSeq" id="XP_022646506.1">
    <property type="nucleotide sequence ID" value="XM_022790771.1"/>
</dbReference>
<dbReference type="EnsemblMetazoa" id="XM_022790769">
    <property type="protein sequence ID" value="XP_022646504"/>
    <property type="gene ID" value="LOC111244108"/>
</dbReference>
<dbReference type="OMA" id="NIPTMIT"/>
<proteinExistence type="predicted"/>
<sequence>MAQSISDLQEGRKVVGDCGSDFSPPKWLEMPKYKRGQELLKENIFATLFCHVGGLIMLVNVPSIYKLLDNTGNSRSLVSCFQRYLKTLTHVKSWYETDIFDASSEGFQSIKYVRGLHRKVAAAMAQQRPLLASQDVCETGGGKMNNRSNLEADPEVWISQWDMAMTQFAFLGMMILHPNVLGFSHLSRQDKEAVAHCWRCIGYQLGIDDKYNLFGSDNLHTIEKLCQNIEAEVFRPNLTANYLGGLRMGKTILESIRNIVHGLTYHGFMKFWSEVIGVRYLVRLSAGDWLSYVLISVVFRGRMFSMFPLRNGFNRLVLWAIERASLRAMTIYKDLCVRDNKGGVEVSACPFAKFHDYL</sequence>
<dbReference type="EnsemblMetazoa" id="XM_022790770">
    <property type="protein sequence ID" value="XP_022646505"/>
    <property type="gene ID" value="LOC111244108"/>
</dbReference>
<evidence type="ECO:0000313" key="2">
    <source>
        <dbReference type="Proteomes" id="UP000594260"/>
    </source>
</evidence>
<keyword evidence="2" id="KW-1185">Reference proteome</keyword>
<reference evidence="1" key="1">
    <citation type="submission" date="2021-01" db="UniProtKB">
        <authorList>
            <consortium name="EnsemblMetazoa"/>
        </authorList>
    </citation>
    <scope>IDENTIFICATION</scope>
</reference>